<accession>A0A179D5G3</accession>
<sequence>MGARSAPLPDLFFQLSGYPALHKGVLSFPELSDPFLTKQGD</sequence>
<keyword evidence="2" id="KW-1185">Reference proteome</keyword>
<gene>
    <name evidence="1" type="ORF">TDIS_0560</name>
</gene>
<protein>
    <submittedName>
        <fullName evidence="1">Uncharacterized protein</fullName>
    </submittedName>
</protein>
<dbReference type="EMBL" id="LWLG01000002">
    <property type="protein sequence ID" value="OAQ21340.1"/>
    <property type="molecule type" value="Genomic_DNA"/>
</dbReference>
<evidence type="ECO:0000313" key="2">
    <source>
        <dbReference type="Proteomes" id="UP000078390"/>
    </source>
</evidence>
<dbReference type="Proteomes" id="UP000078390">
    <property type="component" value="Unassembled WGS sequence"/>
</dbReference>
<dbReference type="AlphaFoldDB" id="A0A179D5G3"/>
<proteinExistence type="predicted"/>
<dbReference type="STRING" id="999894.TDIS_0560"/>
<name>A0A179D5G3_9BACT</name>
<reference evidence="1 2" key="1">
    <citation type="submission" date="2016-04" db="EMBL/GenBank/DDBJ databases">
        <title>Genome analysis of Thermosulfurimonas dismutans, the first thermophilic sulfur-disproportionating bacterium of the phylum Thermodesulfobacteria.</title>
        <authorList>
            <person name="Mardanov A.V."/>
            <person name="Beletsky A.V."/>
            <person name="Kadnikov V.V."/>
            <person name="Slobodkin A.I."/>
            <person name="Ravin N.V."/>
        </authorList>
    </citation>
    <scope>NUCLEOTIDE SEQUENCE [LARGE SCALE GENOMIC DNA]</scope>
    <source>
        <strain evidence="1 2">S95</strain>
    </source>
</reference>
<comment type="caution">
    <text evidence="1">The sequence shown here is derived from an EMBL/GenBank/DDBJ whole genome shotgun (WGS) entry which is preliminary data.</text>
</comment>
<evidence type="ECO:0000313" key="1">
    <source>
        <dbReference type="EMBL" id="OAQ21340.1"/>
    </source>
</evidence>
<organism evidence="1 2">
    <name type="scientific">Thermosulfurimonas dismutans</name>
    <dbReference type="NCBI Taxonomy" id="999894"/>
    <lineage>
        <taxon>Bacteria</taxon>
        <taxon>Pseudomonadati</taxon>
        <taxon>Thermodesulfobacteriota</taxon>
        <taxon>Thermodesulfobacteria</taxon>
        <taxon>Thermodesulfobacteriales</taxon>
        <taxon>Thermodesulfobacteriaceae</taxon>
        <taxon>Thermosulfurimonas</taxon>
    </lineage>
</organism>